<dbReference type="AlphaFoldDB" id="A0A077E9N5"/>
<proteinExistence type="predicted"/>
<evidence type="ECO:0000313" key="1">
    <source>
        <dbReference type="EMBL" id="AIL44291.1"/>
    </source>
</evidence>
<dbReference type="InterPro" id="IPR019587">
    <property type="entry name" value="Polyketide_cyclase/dehydratase"/>
</dbReference>
<dbReference type="RefSeq" id="WP_009085865.1">
    <property type="nucleotide sequence ID" value="NZ_CP007547.1"/>
</dbReference>
<evidence type="ECO:0000313" key="2">
    <source>
        <dbReference type="Proteomes" id="UP000028933"/>
    </source>
</evidence>
<dbReference type="HOGENOM" id="CLU_104147_2_0_10"/>
<dbReference type="Proteomes" id="UP000028933">
    <property type="component" value="Chromosome"/>
</dbReference>
<dbReference type="GeneID" id="56685563"/>
<dbReference type="STRING" id="1338011.BD94_0516"/>
<reference evidence="1 2" key="1">
    <citation type="journal article" date="2013" name="Lancet">
        <title>First case of E anophelis outbreak in an intensive-care unit.</title>
        <authorList>
            <person name="Teo J."/>
            <person name="Tan S.Y."/>
            <person name="Tay M."/>
            <person name="Ding Y."/>
            <person name="Kjelleberg S."/>
            <person name="Givskov M."/>
            <person name="Lin R.T."/>
            <person name="Yang L."/>
        </authorList>
    </citation>
    <scope>NUCLEOTIDE SEQUENCE [LARGE SCALE GENOMIC DNA]</scope>
    <source>
        <strain evidence="1 2">NUHP1</strain>
    </source>
</reference>
<protein>
    <submittedName>
        <fullName evidence="1">Uncharacterized protein</fullName>
    </submittedName>
</protein>
<dbReference type="SUPFAM" id="SSF55961">
    <property type="entry name" value="Bet v1-like"/>
    <property type="match status" value="1"/>
</dbReference>
<dbReference type="KEGG" id="eao:BD94_0516"/>
<dbReference type="EMBL" id="CP007547">
    <property type="protein sequence ID" value="AIL44291.1"/>
    <property type="molecule type" value="Genomic_DNA"/>
</dbReference>
<dbReference type="Pfam" id="PF10604">
    <property type="entry name" value="Polyketide_cyc2"/>
    <property type="match status" value="1"/>
</dbReference>
<sequence length="177" mass="20238">MKKFFKIMLWLFAIVFILLTVTMFVLGKKYHYEKSITINATPDKIWPHINSMKALNEWSPYMSLDPDMKRTYSGTSGEVGDTFMWESNKKEAGTGEQKLIEIVPGQSVKTSLHFIKPNEGLGVANLTLNSEGNQTKVTWSLDTEMNYPMNLMKLFMDGFMDDAYGRGLKSLKEISEK</sequence>
<accession>A0A077E9N5</accession>
<dbReference type="CDD" id="cd07818">
    <property type="entry name" value="SRPBCC_1"/>
    <property type="match status" value="1"/>
</dbReference>
<dbReference type="Gene3D" id="3.30.530.20">
    <property type="match status" value="1"/>
</dbReference>
<dbReference type="InterPro" id="IPR023393">
    <property type="entry name" value="START-like_dom_sf"/>
</dbReference>
<name>A0A077E9N5_9FLAO</name>
<dbReference type="eggNOG" id="COG3832">
    <property type="taxonomic scope" value="Bacteria"/>
</dbReference>
<gene>
    <name evidence="1" type="ORF">BD94_0516</name>
</gene>
<organism evidence="1 2">
    <name type="scientific">Elizabethkingia anophelis NUHP1</name>
    <dbReference type="NCBI Taxonomy" id="1338011"/>
    <lineage>
        <taxon>Bacteria</taxon>
        <taxon>Pseudomonadati</taxon>
        <taxon>Bacteroidota</taxon>
        <taxon>Flavobacteriia</taxon>
        <taxon>Flavobacteriales</taxon>
        <taxon>Weeksellaceae</taxon>
        <taxon>Elizabethkingia</taxon>
    </lineage>
</organism>